<dbReference type="GeneTree" id="ENSGT00940000160104"/>
<dbReference type="PROSITE" id="PS50240">
    <property type="entry name" value="TRYPSIN_DOM"/>
    <property type="match status" value="1"/>
</dbReference>
<evidence type="ECO:0000313" key="8">
    <source>
        <dbReference type="Proteomes" id="UP000694388"/>
    </source>
</evidence>
<reference evidence="7" key="1">
    <citation type="submission" date="2025-08" db="UniProtKB">
        <authorList>
            <consortium name="Ensembl"/>
        </authorList>
    </citation>
    <scope>IDENTIFICATION</scope>
</reference>
<keyword evidence="8" id="KW-1185">Reference proteome</keyword>
<dbReference type="PROSITE" id="PS00134">
    <property type="entry name" value="TRYPSIN_HIS"/>
    <property type="match status" value="1"/>
</dbReference>
<keyword evidence="2 5" id="KW-0378">Hydrolase</keyword>
<evidence type="ECO:0000256" key="5">
    <source>
        <dbReference type="RuleBase" id="RU363034"/>
    </source>
</evidence>
<dbReference type="InterPro" id="IPR001254">
    <property type="entry name" value="Trypsin_dom"/>
</dbReference>
<evidence type="ECO:0000256" key="1">
    <source>
        <dbReference type="ARBA" id="ARBA00022670"/>
    </source>
</evidence>
<dbReference type="SUPFAM" id="SSF50494">
    <property type="entry name" value="Trypsin-like serine proteases"/>
    <property type="match status" value="1"/>
</dbReference>
<feature type="domain" description="Peptidase S1" evidence="6">
    <location>
        <begin position="17"/>
        <end position="255"/>
    </location>
</feature>
<dbReference type="CDD" id="cd00190">
    <property type="entry name" value="Tryp_SPc"/>
    <property type="match status" value="1"/>
</dbReference>
<dbReference type="InterPro" id="IPR033116">
    <property type="entry name" value="TRYPSIN_SER"/>
</dbReference>
<keyword evidence="1 5" id="KW-0645">Protease</keyword>
<dbReference type="AlphaFoldDB" id="A0A8C4PZF9"/>
<proteinExistence type="predicted"/>
<dbReference type="SMART" id="SM00020">
    <property type="entry name" value="Tryp_SPc"/>
    <property type="match status" value="1"/>
</dbReference>
<evidence type="ECO:0000256" key="2">
    <source>
        <dbReference type="ARBA" id="ARBA00022801"/>
    </source>
</evidence>
<dbReference type="FunFam" id="2.40.10.10:FF:000003">
    <property type="entry name" value="Transmembrane serine protease 3"/>
    <property type="match status" value="1"/>
</dbReference>
<dbReference type="Proteomes" id="UP000694388">
    <property type="component" value="Unplaced"/>
</dbReference>
<dbReference type="Ensembl" id="ENSEBUT00000007455.1">
    <property type="protein sequence ID" value="ENSEBUP00000006986.1"/>
    <property type="gene ID" value="ENSEBUG00000004584.1"/>
</dbReference>
<dbReference type="InterPro" id="IPR018114">
    <property type="entry name" value="TRYPSIN_HIS"/>
</dbReference>
<dbReference type="OMA" id="WGNTEYF"/>
<accession>A0A8C4PZF9</accession>
<dbReference type="Gene3D" id="2.40.10.10">
    <property type="entry name" value="Trypsin-like serine proteases"/>
    <property type="match status" value="1"/>
</dbReference>
<keyword evidence="3 5" id="KW-0720">Serine protease</keyword>
<evidence type="ECO:0000259" key="6">
    <source>
        <dbReference type="PROSITE" id="PS50240"/>
    </source>
</evidence>
<dbReference type="InterPro" id="IPR043504">
    <property type="entry name" value="Peptidase_S1_PA_chymotrypsin"/>
</dbReference>
<dbReference type="PANTHER" id="PTHR24252:SF7">
    <property type="entry name" value="HYALIN"/>
    <property type="match status" value="1"/>
</dbReference>
<dbReference type="Pfam" id="PF00089">
    <property type="entry name" value="Trypsin"/>
    <property type="match status" value="1"/>
</dbReference>
<evidence type="ECO:0000256" key="4">
    <source>
        <dbReference type="ARBA" id="ARBA00023157"/>
    </source>
</evidence>
<dbReference type="PRINTS" id="PR00722">
    <property type="entry name" value="CHYMOTRYPSIN"/>
</dbReference>
<organism evidence="7 8">
    <name type="scientific">Eptatretus burgeri</name>
    <name type="common">Inshore hagfish</name>
    <dbReference type="NCBI Taxonomy" id="7764"/>
    <lineage>
        <taxon>Eukaryota</taxon>
        <taxon>Metazoa</taxon>
        <taxon>Chordata</taxon>
        <taxon>Craniata</taxon>
        <taxon>Vertebrata</taxon>
        <taxon>Cyclostomata</taxon>
        <taxon>Myxini</taxon>
        <taxon>Myxiniformes</taxon>
        <taxon>Myxinidae</taxon>
        <taxon>Eptatretinae</taxon>
        <taxon>Eptatretus</taxon>
    </lineage>
</organism>
<sequence length="259" mass="28890">EGLVGAIGVPIAQLQRIIGGQNSILGRWPWQAAMHKYNSFCGATLISDQWLVTAAHCIPWFDFRNEILQNSITIYLGRLNRTQSNNEQVSRKVKRVITHPKYNPNTIDYDVALLHLNRFVNFSSFIQPACLPSSSHLFATGQKCWVTGWGATKYKYSYPSTLQELEISVISDQNCSDLYSTINDVITPRMMCAGFIEGGKDSCYGDSGGPLACQSRGTWFLAGIVSWGYGCALPNFPGVYTRVTSVVDWIKQNMIDVQN</sequence>
<dbReference type="InterPro" id="IPR009003">
    <property type="entry name" value="Peptidase_S1_PA"/>
</dbReference>
<name>A0A8C4PZF9_EPTBU</name>
<reference evidence="7" key="2">
    <citation type="submission" date="2025-09" db="UniProtKB">
        <authorList>
            <consortium name="Ensembl"/>
        </authorList>
    </citation>
    <scope>IDENTIFICATION</scope>
</reference>
<evidence type="ECO:0000256" key="3">
    <source>
        <dbReference type="ARBA" id="ARBA00022825"/>
    </source>
</evidence>
<evidence type="ECO:0000313" key="7">
    <source>
        <dbReference type="Ensembl" id="ENSEBUP00000006986.1"/>
    </source>
</evidence>
<keyword evidence="4" id="KW-1015">Disulfide bond</keyword>
<dbReference type="GO" id="GO:0006508">
    <property type="term" value="P:proteolysis"/>
    <property type="evidence" value="ECO:0007669"/>
    <property type="project" value="UniProtKB-KW"/>
</dbReference>
<dbReference type="PANTHER" id="PTHR24252">
    <property type="entry name" value="ACROSIN-RELATED"/>
    <property type="match status" value="1"/>
</dbReference>
<protein>
    <recommendedName>
        <fullName evidence="6">Peptidase S1 domain-containing protein</fullName>
    </recommendedName>
</protein>
<dbReference type="InterPro" id="IPR001314">
    <property type="entry name" value="Peptidase_S1A"/>
</dbReference>
<dbReference type="PROSITE" id="PS00135">
    <property type="entry name" value="TRYPSIN_SER"/>
    <property type="match status" value="1"/>
</dbReference>
<dbReference type="GO" id="GO:0004252">
    <property type="term" value="F:serine-type endopeptidase activity"/>
    <property type="evidence" value="ECO:0007669"/>
    <property type="project" value="InterPro"/>
</dbReference>